<name>A0ABY3FE94_9GAMM</name>
<reference evidence="1 2" key="1">
    <citation type="submission" date="2019-07" db="EMBL/GenBank/DDBJ databases">
        <title>Diversity of Bacteria from Kongsfjorden, Arctic.</title>
        <authorList>
            <person name="Yu Y."/>
        </authorList>
    </citation>
    <scope>NUCLEOTIDE SEQUENCE [LARGE SCALE GENOMIC DNA]</scope>
    <source>
        <strain evidence="1 2">SM1927</strain>
    </source>
</reference>
<keyword evidence="2" id="KW-1185">Reference proteome</keyword>
<organism evidence="1 2">
    <name type="scientific">Pseudoalteromonas neustonica</name>
    <dbReference type="NCBI Taxonomy" id="1840331"/>
    <lineage>
        <taxon>Bacteria</taxon>
        <taxon>Pseudomonadati</taxon>
        <taxon>Pseudomonadota</taxon>
        <taxon>Gammaproteobacteria</taxon>
        <taxon>Alteromonadales</taxon>
        <taxon>Pseudoalteromonadaceae</taxon>
        <taxon>Pseudoalteromonas</taxon>
    </lineage>
</organism>
<proteinExistence type="predicted"/>
<dbReference type="EMBL" id="VNFF01000007">
    <property type="protein sequence ID" value="TVU83778.1"/>
    <property type="molecule type" value="Genomic_DNA"/>
</dbReference>
<sequence>MKSIPLYEKRGYDLRISTFANGENPDPQTVCPTGNPTLKNAFLKGWHSITGVRLEVEARVLNSKNTVRSLPRGRIC</sequence>
<protein>
    <submittedName>
        <fullName evidence="1">Uncharacterized protein</fullName>
    </submittedName>
</protein>
<dbReference type="RefSeq" id="WP_145236413.1">
    <property type="nucleotide sequence ID" value="NZ_VNFF01000007.1"/>
</dbReference>
<accession>A0ABY3FE94</accession>
<evidence type="ECO:0000313" key="1">
    <source>
        <dbReference type="EMBL" id="TVU83778.1"/>
    </source>
</evidence>
<comment type="caution">
    <text evidence="1">The sequence shown here is derived from an EMBL/GenBank/DDBJ whole genome shotgun (WGS) entry which is preliminary data.</text>
</comment>
<gene>
    <name evidence="1" type="ORF">FQP85_08360</name>
</gene>
<evidence type="ECO:0000313" key="2">
    <source>
        <dbReference type="Proteomes" id="UP000317938"/>
    </source>
</evidence>
<dbReference type="Proteomes" id="UP000317938">
    <property type="component" value="Unassembled WGS sequence"/>
</dbReference>